<name>A0ACC0FKB6_9ERIC</name>
<protein>
    <submittedName>
        <fullName evidence="1">2-alkenal reductase (NADP(+)-dependent)</fullName>
    </submittedName>
</protein>
<dbReference type="EMBL" id="CM045771">
    <property type="protein sequence ID" value="KAI7989231.1"/>
    <property type="molecule type" value="Genomic_DNA"/>
</dbReference>
<gene>
    <name evidence="1" type="ORF">LOK49_LG13G00259</name>
</gene>
<evidence type="ECO:0000313" key="1">
    <source>
        <dbReference type="EMBL" id="KAI7989231.1"/>
    </source>
</evidence>
<comment type="caution">
    <text evidence="1">The sequence shown here is derived from an EMBL/GenBank/DDBJ whole genome shotgun (WGS) entry which is preliminary data.</text>
</comment>
<organism evidence="1 2">
    <name type="scientific">Camellia lanceoleosa</name>
    <dbReference type="NCBI Taxonomy" id="1840588"/>
    <lineage>
        <taxon>Eukaryota</taxon>
        <taxon>Viridiplantae</taxon>
        <taxon>Streptophyta</taxon>
        <taxon>Embryophyta</taxon>
        <taxon>Tracheophyta</taxon>
        <taxon>Spermatophyta</taxon>
        <taxon>Magnoliopsida</taxon>
        <taxon>eudicotyledons</taxon>
        <taxon>Gunneridae</taxon>
        <taxon>Pentapetalae</taxon>
        <taxon>asterids</taxon>
        <taxon>Ericales</taxon>
        <taxon>Theaceae</taxon>
        <taxon>Camellia</taxon>
    </lineage>
</organism>
<proteinExistence type="predicted"/>
<dbReference type="Proteomes" id="UP001060215">
    <property type="component" value="Chromosome 14"/>
</dbReference>
<accession>A0ACC0FKB6</accession>
<sequence>MEVMNKFITIKRHIEGAPQESDFELKRLNQFLSAIGGSNDVIVKTIYLSMDPYQLNRMKSYSSSQKAHSSAVGIIPGDVSHTKHTNLFVLVYNGKGDMGASVSQDSNLCANLMEYLVYWNETVME</sequence>
<evidence type="ECO:0000313" key="2">
    <source>
        <dbReference type="Proteomes" id="UP001060215"/>
    </source>
</evidence>
<keyword evidence="2" id="KW-1185">Reference proteome</keyword>
<reference evidence="1 2" key="1">
    <citation type="journal article" date="2022" name="Plant J.">
        <title>Chromosome-level genome of Camellia lanceoleosa provides a valuable resource for understanding genome evolution and self-incompatibility.</title>
        <authorList>
            <person name="Gong W."/>
            <person name="Xiao S."/>
            <person name="Wang L."/>
            <person name="Liao Z."/>
            <person name="Chang Y."/>
            <person name="Mo W."/>
            <person name="Hu G."/>
            <person name="Li W."/>
            <person name="Zhao G."/>
            <person name="Zhu H."/>
            <person name="Hu X."/>
            <person name="Ji K."/>
            <person name="Xiang X."/>
            <person name="Song Q."/>
            <person name="Yuan D."/>
            <person name="Jin S."/>
            <person name="Zhang L."/>
        </authorList>
    </citation>
    <scope>NUCLEOTIDE SEQUENCE [LARGE SCALE GENOMIC DNA]</scope>
    <source>
        <strain evidence="1">SQ_2022a</strain>
    </source>
</reference>